<dbReference type="Proteomes" id="UP000237631">
    <property type="component" value="Unassembled WGS sequence"/>
</dbReference>
<reference evidence="2" key="1">
    <citation type="journal article" date="2017" name="bioRxiv">
        <title>Conservation of a gene cluster reveals novel cercosporin biosynthetic mechanisms and extends production to the genus Colletotrichum.</title>
        <authorList>
            <person name="de Jonge R."/>
            <person name="Ebert M.K."/>
            <person name="Huitt-Roehl C.R."/>
            <person name="Pal P."/>
            <person name="Suttle J.C."/>
            <person name="Spanner R.E."/>
            <person name="Neubauer J.D."/>
            <person name="Jurick W.M.II."/>
            <person name="Stott K.A."/>
            <person name="Secor G.A."/>
            <person name="Thomma B.P.H.J."/>
            <person name="Van de Peer Y."/>
            <person name="Townsend C.A."/>
            <person name="Bolton M.D."/>
        </authorList>
    </citation>
    <scope>NUCLEOTIDE SEQUENCE [LARGE SCALE GENOMIC DNA]</scope>
    <source>
        <strain evidence="2">CBS538.71</strain>
    </source>
</reference>
<comment type="caution">
    <text evidence="1">The sequence shown here is derived from an EMBL/GenBank/DDBJ whole genome shotgun (WGS) entry which is preliminary data.</text>
</comment>
<organism evidence="1 2">
    <name type="scientific">Cercospora berteroae</name>
    <dbReference type="NCBI Taxonomy" id="357750"/>
    <lineage>
        <taxon>Eukaryota</taxon>
        <taxon>Fungi</taxon>
        <taxon>Dikarya</taxon>
        <taxon>Ascomycota</taxon>
        <taxon>Pezizomycotina</taxon>
        <taxon>Dothideomycetes</taxon>
        <taxon>Dothideomycetidae</taxon>
        <taxon>Mycosphaerellales</taxon>
        <taxon>Mycosphaerellaceae</taxon>
        <taxon>Cercospora</taxon>
    </lineage>
</organism>
<name>A0A2S6BUD0_9PEZI</name>
<dbReference type="Pfam" id="PF17615">
    <property type="entry name" value="C166"/>
    <property type="match status" value="1"/>
</dbReference>
<proteinExistence type="predicted"/>
<dbReference type="EMBL" id="PNEN01001766">
    <property type="protein sequence ID" value="PPJ51088.1"/>
    <property type="molecule type" value="Genomic_DNA"/>
</dbReference>
<dbReference type="OrthoDB" id="5089392at2759"/>
<protein>
    <submittedName>
        <fullName evidence="1">Uncharacterized protein</fullName>
    </submittedName>
</protein>
<gene>
    <name evidence="1" type="ORF">CBER1_07905</name>
</gene>
<keyword evidence="2" id="KW-1185">Reference proteome</keyword>
<evidence type="ECO:0000313" key="1">
    <source>
        <dbReference type="EMBL" id="PPJ51088.1"/>
    </source>
</evidence>
<dbReference type="AlphaFoldDB" id="A0A2S6BUD0"/>
<sequence length="158" mass="17200">MMYYASWFTANSRPFKQQIIVGFTEIVTVATTYIAQQQHAQPVPAGADAKRVYDAYSAFAAKHSDLVNILAQKAGLFSTVPFIGQPIAAVLRQDQNAIDTLTFGTIDLVPSRRDEISNLGDALTKAIDTAINKHEGVQTDGSLTRRSVEARVAKIMVA</sequence>
<evidence type="ECO:0000313" key="2">
    <source>
        <dbReference type="Proteomes" id="UP000237631"/>
    </source>
</evidence>
<accession>A0A2S6BUD0</accession>